<dbReference type="Pfam" id="PF13455">
    <property type="entry name" value="MUG113"/>
    <property type="match status" value="1"/>
</dbReference>
<dbReference type="SMART" id="SM00974">
    <property type="entry name" value="T5orf172"/>
    <property type="match status" value="1"/>
</dbReference>
<organism evidence="2">
    <name type="scientific">Enterobacter kobei</name>
    <dbReference type="NCBI Taxonomy" id="208224"/>
    <lineage>
        <taxon>Bacteria</taxon>
        <taxon>Pseudomonadati</taxon>
        <taxon>Pseudomonadota</taxon>
        <taxon>Gammaproteobacteria</taxon>
        <taxon>Enterobacterales</taxon>
        <taxon>Enterobacteriaceae</taxon>
        <taxon>Enterobacter</taxon>
        <taxon>Enterobacter cloacae complex</taxon>
    </lineage>
</organism>
<dbReference type="InterPro" id="IPR018306">
    <property type="entry name" value="Phage_T5_Orf172_DNA-bd"/>
</dbReference>
<sequence length="434" mass="49130">MIRLSTNHLSSKSTLNDILSEDDEFDLLDVQPLKPKSGPVNLHGSQFSEIVAYYERYGRLPTEDNTASLDEKRFARRLRSIKENPDLYAQLKSMDFYDLLESNRPGYIQTNVAAEPEPTVYVNKSELVTSLEDIFADDDDDLLNFEEPDIFSMKHVSADKKEQPDEIAQRQPCPDFQRFEPLFHKLRVGLKDGIFSLERFTHKLKIVEGDFFVLNGVAGYVHSAGERLSEYSSYNARLHLVFENGTEMNMLYQSLTHGLVRDKEGRKVQLNGQKLLPSDKSIPSGLVYVLATKSNDPVLSPYKPNLYKIGFTETTVEQRIKNAEKDRTFLLAPVRIVATSQCFNLNAQKLEALVHGFLAARRLNITLKSHNGQIYTPKEWFNVPFATVQAVIQHIVDGTIAQYRLDNTTGKVVAKHQEGFPKLPNAGCIDGGTK</sequence>
<comment type="caution">
    <text evidence="2">The sequence shown here is derived from an EMBL/GenBank/DDBJ whole genome shotgun (WGS) entry which is preliminary data.</text>
</comment>
<dbReference type="EMBL" id="NEEU01000015">
    <property type="protein sequence ID" value="PJD71682.1"/>
    <property type="molecule type" value="Genomic_DNA"/>
</dbReference>
<dbReference type="AlphaFoldDB" id="A0A2J0PG32"/>
<evidence type="ECO:0000313" key="3">
    <source>
        <dbReference type="Proteomes" id="UP000230495"/>
    </source>
</evidence>
<accession>A0A2J0PG32</accession>
<protein>
    <recommendedName>
        <fullName evidence="1">Bacteriophage T5 Orf172 DNA-binding domain-containing protein</fullName>
    </recommendedName>
</protein>
<dbReference type="OrthoDB" id="9814995at2"/>
<evidence type="ECO:0000313" key="2">
    <source>
        <dbReference type="EMBL" id="PJD71682.1"/>
    </source>
</evidence>
<feature type="domain" description="Bacteriophage T5 Orf172 DNA-binding" evidence="1">
    <location>
        <begin position="301"/>
        <end position="395"/>
    </location>
</feature>
<evidence type="ECO:0000259" key="1">
    <source>
        <dbReference type="SMART" id="SM00974"/>
    </source>
</evidence>
<dbReference type="RefSeq" id="WP_100126897.1">
    <property type="nucleotide sequence ID" value="NZ_NEET01000016.1"/>
</dbReference>
<proteinExistence type="predicted"/>
<gene>
    <name evidence="2" type="ORF">B9Q37_18560</name>
</gene>
<name>A0A2J0PG32_9ENTR</name>
<dbReference type="Proteomes" id="UP000230495">
    <property type="component" value="Unassembled WGS sequence"/>
</dbReference>
<reference evidence="2 3" key="1">
    <citation type="journal article" date="2017" name="J. Antimicrob. Chemother.">
        <title>Characterization of the population structure, drug resistance mechanisms and plasmids of the community-associated Enterobacter cloacae complex in China.</title>
        <authorList>
            <person name="Zhou K."/>
            <person name="Yu W."/>
            <person name="Cao X."/>
            <person name="Shen P."/>
            <person name="Lu H."/>
            <person name="Luo Q."/>
            <person name="Rossen J.W.A."/>
            <person name="Xiao Y."/>
        </authorList>
    </citation>
    <scope>NUCLEOTIDE SEQUENCE [LARGE SCALE GENOMIC DNA]</scope>
    <source>
        <strain evidence="2">ECC1097</strain>
    </source>
</reference>